<evidence type="ECO:0000313" key="1">
    <source>
        <dbReference type="EMBL" id="KAJ5101839.1"/>
    </source>
</evidence>
<dbReference type="OrthoDB" id="16820at2759"/>
<dbReference type="InterPro" id="IPR036188">
    <property type="entry name" value="FAD/NAD-bd_sf"/>
</dbReference>
<dbReference type="Gene3D" id="3.50.50.60">
    <property type="entry name" value="FAD/NAD(P)-binding domain"/>
    <property type="match status" value="1"/>
</dbReference>
<keyword evidence="2" id="KW-1185">Reference proteome</keyword>
<dbReference type="EMBL" id="JAPMSZ010000005">
    <property type="protein sequence ID" value="KAJ5101839.1"/>
    <property type="molecule type" value="Genomic_DNA"/>
</dbReference>
<dbReference type="RefSeq" id="XP_056512670.1">
    <property type="nucleotide sequence ID" value="XM_056654643.1"/>
</dbReference>
<gene>
    <name evidence="1" type="ORF">NUU61_004061</name>
</gene>
<reference evidence="1" key="1">
    <citation type="submission" date="2022-11" db="EMBL/GenBank/DDBJ databases">
        <authorList>
            <person name="Petersen C."/>
        </authorList>
    </citation>
    <scope>NUCLEOTIDE SEQUENCE</scope>
    <source>
        <strain evidence="1">IBT 34128</strain>
    </source>
</reference>
<dbReference type="Proteomes" id="UP001141434">
    <property type="component" value="Unassembled WGS sequence"/>
</dbReference>
<accession>A0A9W9FKK7</accession>
<sequence>MRAQWSDLMGLFCAARDAGVLVFGVNQLMAIHDANGVAVTFADGPTNAADLLLGCHGIYSCVWCEHIDPAQMLESLLK</sequence>
<dbReference type="SUPFAM" id="SSF51905">
    <property type="entry name" value="FAD/NAD(P)-binding domain"/>
    <property type="match status" value="1"/>
</dbReference>
<comment type="caution">
    <text evidence="1">The sequence shown here is derived from an EMBL/GenBank/DDBJ whole genome shotgun (WGS) entry which is preliminary data.</text>
</comment>
<organism evidence="1 2">
    <name type="scientific">Penicillium alfredii</name>
    <dbReference type="NCBI Taxonomy" id="1506179"/>
    <lineage>
        <taxon>Eukaryota</taxon>
        <taxon>Fungi</taxon>
        <taxon>Dikarya</taxon>
        <taxon>Ascomycota</taxon>
        <taxon>Pezizomycotina</taxon>
        <taxon>Eurotiomycetes</taxon>
        <taxon>Eurotiomycetidae</taxon>
        <taxon>Eurotiales</taxon>
        <taxon>Aspergillaceae</taxon>
        <taxon>Penicillium</taxon>
    </lineage>
</organism>
<evidence type="ECO:0000313" key="2">
    <source>
        <dbReference type="Proteomes" id="UP001141434"/>
    </source>
</evidence>
<dbReference type="GeneID" id="81393811"/>
<proteinExistence type="predicted"/>
<name>A0A9W9FKK7_9EURO</name>
<protein>
    <submittedName>
        <fullName evidence="1">Uncharacterized protein</fullName>
    </submittedName>
</protein>
<reference evidence="1" key="2">
    <citation type="journal article" date="2023" name="IMA Fungus">
        <title>Comparative genomic study of the Penicillium genus elucidates a diverse pangenome and 15 lateral gene transfer events.</title>
        <authorList>
            <person name="Petersen C."/>
            <person name="Sorensen T."/>
            <person name="Nielsen M.R."/>
            <person name="Sondergaard T.E."/>
            <person name="Sorensen J.L."/>
            <person name="Fitzpatrick D.A."/>
            <person name="Frisvad J.C."/>
            <person name="Nielsen K.L."/>
        </authorList>
    </citation>
    <scope>NUCLEOTIDE SEQUENCE</scope>
    <source>
        <strain evidence="1">IBT 34128</strain>
    </source>
</reference>
<dbReference type="AlphaFoldDB" id="A0A9W9FKK7"/>